<comment type="subcellular location">
    <subcellularLocation>
        <location evidence="1">Cell membrane</location>
        <topology evidence="1">Multi-pass membrane protein</topology>
    </subcellularLocation>
</comment>
<dbReference type="Pfam" id="PF03772">
    <property type="entry name" value="Competence"/>
    <property type="match status" value="1"/>
</dbReference>
<feature type="transmembrane region" description="Helical" evidence="6">
    <location>
        <begin position="390"/>
        <end position="408"/>
    </location>
</feature>
<dbReference type="Pfam" id="PF13567">
    <property type="entry name" value="DUF4131"/>
    <property type="match status" value="1"/>
</dbReference>
<evidence type="ECO:0000259" key="7">
    <source>
        <dbReference type="SMART" id="SM00849"/>
    </source>
</evidence>
<dbReference type="NCBIfam" id="TIGR00361">
    <property type="entry name" value="ComEC_Rec2"/>
    <property type="match status" value="1"/>
</dbReference>
<evidence type="ECO:0000313" key="9">
    <source>
        <dbReference type="Proteomes" id="UP000191010"/>
    </source>
</evidence>
<feature type="transmembrane region" description="Helical" evidence="6">
    <location>
        <begin position="447"/>
        <end position="466"/>
    </location>
</feature>
<gene>
    <name evidence="8" type="ORF">B2J77_06430</name>
</gene>
<dbReference type="Pfam" id="PF00753">
    <property type="entry name" value="Lactamase_B"/>
    <property type="match status" value="1"/>
</dbReference>
<feature type="transmembrane region" description="Helical" evidence="6">
    <location>
        <begin position="220"/>
        <end position="244"/>
    </location>
</feature>
<dbReference type="PANTHER" id="PTHR30619:SF1">
    <property type="entry name" value="RECOMBINATION PROTEIN 2"/>
    <property type="match status" value="1"/>
</dbReference>
<dbReference type="InterPro" id="IPR025405">
    <property type="entry name" value="DUF4131"/>
</dbReference>
<accession>A0ABN4XTY5</accession>
<dbReference type="InterPro" id="IPR004477">
    <property type="entry name" value="ComEC_N"/>
</dbReference>
<dbReference type="PANTHER" id="PTHR30619">
    <property type="entry name" value="DNA INTERNALIZATION/COMPETENCE PROTEIN COMEC/REC2"/>
    <property type="match status" value="1"/>
</dbReference>
<dbReference type="InterPro" id="IPR036866">
    <property type="entry name" value="RibonucZ/Hydroxyglut_hydro"/>
</dbReference>
<feature type="domain" description="Metallo-beta-lactamase" evidence="7">
    <location>
        <begin position="500"/>
        <end position="681"/>
    </location>
</feature>
<feature type="transmembrane region" description="Helical" evidence="6">
    <location>
        <begin position="359"/>
        <end position="378"/>
    </location>
</feature>
<evidence type="ECO:0000256" key="1">
    <source>
        <dbReference type="ARBA" id="ARBA00004651"/>
    </source>
</evidence>
<dbReference type="InterPro" id="IPR004797">
    <property type="entry name" value="Competence_ComEC/Rec2"/>
</dbReference>
<evidence type="ECO:0000256" key="2">
    <source>
        <dbReference type="ARBA" id="ARBA00022475"/>
    </source>
</evidence>
<dbReference type="InterPro" id="IPR001279">
    <property type="entry name" value="Metallo-B-lactamas"/>
</dbReference>
<feature type="transmembrane region" description="Helical" evidence="6">
    <location>
        <begin position="256"/>
        <end position="274"/>
    </location>
</feature>
<keyword evidence="3 6" id="KW-0812">Transmembrane</keyword>
<dbReference type="RefSeq" id="WP_078478207.1">
    <property type="nucleotide sequence ID" value="NZ_CP019952.1"/>
</dbReference>
<dbReference type="SMART" id="SM00849">
    <property type="entry name" value="Lactamase_B"/>
    <property type="match status" value="1"/>
</dbReference>
<dbReference type="NCBIfam" id="TIGR00360">
    <property type="entry name" value="ComEC_N-term"/>
    <property type="match status" value="1"/>
</dbReference>
<keyword evidence="4 6" id="KW-1133">Transmembrane helix</keyword>
<evidence type="ECO:0000256" key="5">
    <source>
        <dbReference type="ARBA" id="ARBA00023136"/>
    </source>
</evidence>
<protein>
    <submittedName>
        <fullName evidence="8">DNA internalization-related competence protein ComEC/Rec2</fullName>
    </submittedName>
</protein>
<keyword evidence="2" id="KW-1003">Cell membrane</keyword>
<evidence type="ECO:0000256" key="4">
    <source>
        <dbReference type="ARBA" id="ARBA00022989"/>
    </source>
</evidence>
<dbReference type="InterPro" id="IPR052159">
    <property type="entry name" value="Competence_DNA_uptake"/>
</dbReference>
<organism evidence="8 9">
    <name type="scientific">Pseudomonas parafulva</name>
    <dbReference type="NCBI Taxonomy" id="157782"/>
    <lineage>
        <taxon>Bacteria</taxon>
        <taxon>Pseudomonadati</taxon>
        <taxon>Pseudomonadota</taxon>
        <taxon>Gammaproteobacteria</taxon>
        <taxon>Pseudomonadales</taxon>
        <taxon>Pseudomonadaceae</taxon>
        <taxon>Pseudomonas</taxon>
    </lineage>
</organism>
<feature type="transmembrane region" description="Helical" evidence="6">
    <location>
        <begin position="327"/>
        <end position="347"/>
    </location>
</feature>
<dbReference type="InterPro" id="IPR035681">
    <property type="entry name" value="ComA-like_MBL"/>
</dbReference>
<dbReference type="Gene3D" id="3.60.15.10">
    <property type="entry name" value="Ribonuclease Z/Hydroxyacylglutathione hydrolase-like"/>
    <property type="match status" value="1"/>
</dbReference>
<keyword evidence="9" id="KW-1185">Reference proteome</keyword>
<name>A0ABN4XTY5_9PSED</name>
<dbReference type="EMBL" id="CP019952">
    <property type="protein sequence ID" value="AQW67885.1"/>
    <property type="molecule type" value="Genomic_DNA"/>
</dbReference>
<sequence length="738" mass="79887">MRTGMLALALGLLSLCLVPQLPSVGWLLMLAAGAVVSLFTRGWLLGLFLLGFCWACWSAKQAVDDRLAPGLDGRTLWLEGRVAGLPARTAQGVRFELEGAHSRRADLPQRLQLSWFDGPPLRAGEQWRLAVTLQRPTGLLNPHGPDREAQLLARRIGASGAVKAGQLLTPAAVGWRDGLRERLLAVEAHGRQAALVALVLGDGTGLAREDWQALQATGTVHLLVISGQHIGLVAGLLYAVVAWLARWGLWPPRLPWLPWACVLAMSAALAYGWLAGAGVPVQRACLMLAVVLLWRLRFRHLDAFHPLLLALVAVLLFEPLAALLPGFWLSFGAVATLIYSFSARLGAWRPWQAWTRAQWVIAVGLLPVLLAVGLPVSLSAPLANLVAVPWVSLAVLPLALLGTLLLPLGDAGEALLWLAGGLLDVLFRALALVAQQRPAWVPPAPPLWAWLLVCLGALLLLLPRGVPLRGLGAVMLLALWVPREPVSHGQVEVWQLDVGQGLAVLLRTRQHSLLYDAGPARGENDLGERVVLPTLRKLGVDSLDVLLVSHAHADHAGGAGAIQRGLPVRRAIGGEPLEEVQLQPCVSGESWEWDGVRFSLWRWADARTSNDRSCVLLVEASGERLLLAGDMEAGAERAWLAAMDSPRIDWLQSPHHGSRSSSTEAFIRAAAPRGVLISRGRNNSFGHPHAQVVERYRRHGMTLHDTAVEGALRLVLGAQAGVEGMRSQRRFWRDVRDG</sequence>
<evidence type="ECO:0000256" key="3">
    <source>
        <dbReference type="ARBA" id="ARBA00022692"/>
    </source>
</evidence>
<keyword evidence="5 6" id="KW-0472">Membrane</keyword>
<proteinExistence type="predicted"/>
<reference evidence="8 9" key="1">
    <citation type="submission" date="2017-02" db="EMBL/GenBank/DDBJ databases">
        <authorList>
            <person name="Guo L."/>
        </authorList>
    </citation>
    <scope>NUCLEOTIDE SEQUENCE [LARGE SCALE GENOMIC DNA]</scope>
    <source>
        <strain evidence="8 9">PRS09-11288</strain>
    </source>
</reference>
<dbReference type="Proteomes" id="UP000191010">
    <property type="component" value="Chromosome"/>
</dbReference>
<dbReference type="SUPFAM" id="SSF56281">
    <property type="entry name" value="Metallo-hydrolase/oxidoreductase"/>
    <property type="match status" value="1"/>
</dbReference>
<evidence type="ECO:0000256" key="6">
    <source>
        <dbReference type="SAM" id="Phobius"/>
    </source>
</evidence>
<feature type="transmembrane region" description="Helical" evidence="6">
    <location>
        <begin position="303"/>
        <end position="321"/>
    </location>
</feature>
<feature type="transmembrane region" description="Helical" evidence="6">
    <location>
        <begin position="415"/>
        <end position="435"/>
    </location>
</feature>
<evidence type="ECO:0000313" key="8">
    <source>
        <dbReference type="EMBL" id="AQW67885.1"/>
    </source>
</evidence>
<dbReference type="CDD" id="cd07731">
    <property type="entry name" value="ComA-like_MBL-fold"/>
    <property type="match status" value="1"/>
</dbReference>
<feature type="transmembrane region" description="Helical" evidence="6">
    <location>
        <begin position="38"/>
        <end position="57"/>
    </location>
</feature>